<protein>
    <submittedName>
        <fullName evidence="1">Uncharacterized protein</fullName>
    </submittedName>
</protein>
<accession>A0A702CIT5</accession>
<name>A0A702CIT5_SALER</name>
<comment type="caution">
    <text evidence="1">The sequence shown here is derived from an EMBL/GenBank/DDBJ whole genome shotgun (WGS) entry which is preliminary data.</text>
</comment>
<reference evidence="1" key="1">
    <citation type="journal article" date="2018" name="Genome Biol.">
        <title>SKESA: strategic k-mer extension for scrupulous assemblies.</title>
        <authorList>
            <person name="Souvorov A."/>
            <person name="Agarwala R."/>
            <person name="Lipman D.J."/>
        </authorList>
    </citation>
    <scope>NUCLEOTIDE SEQUENCE</scope>
    <source>
        <strain evidence="1">DTU2016_1372_PRJproj1048_Salmonella_typhimurium_F 14_1005_1</strain>
        <strain evidence="3">MA.0412M35511</strain>
        <strain evidence="2">MA.1108R14493</strain>
    </source>
</reference>
<evidence type="ECO:0000313" key="2">
    <source>
        <dbReference type="EMBL" id="HAF8545233.1"/>
    </source>
</evidence>
<sequence length="69" mass="7514">MAFNVFAGGRKKESVAYDLAVNLAAKDPAITTPESFIQRVADLLPACREAVSKKYKDESPTPFGIAIKR</sequence>
<evidence type="ECO:0000313" key="3">
    <source>
        <dbReference type="EMBL" id="HAF9006847.1"/>
    </source>
</evidence>
<dbReference type="EMBL" id="DAAMHX010000026">
    <property type="protein sequence ID" value="HAC6724392.1"/>
    <property type="molecule type" value="Genomic_DNA"/>
</dbReference>
<dbReference type="RefSeq" id="WP_080069769.1">
    <property type="nucleotide sequence ID" value="NZ_JALPKU010000019.1"/>
</dbReference>
<dbReference type="EMBL" id="DAAWQQ010000007">
    <property type="protein sequence ID" value="HAF9006847.1"/>
    <property type="molecule type" value="Genomic_DNA"/>
</dbReference>
<evidence type="ECO:0000313" key="1">
    <source>
        <dbReference type="EMBL" id="HAC6724392.1"/>
    </source>
</evidence>
<reference evidence="1" key="2">
    <citation type="submission" date="2018-07" db="EMBL/GenBank/DDBJ databases">
        <authorList>
            <consortium name="NCBI Pathogen Detection Project"/>
        </authorList>
    </citation>
    <scope>NUCLEOTIDE SEQUENCE</scope>
    <source>
        <strain evidence="1">DTU2016_1372_PRJproj1048_Salmonella_typhimurium_F 14_1005_1</strain>
        <strain evidence="3">MA.0412M35511</strain>
        <strain evidence="2">MA.1108R14493</strain>
    </source>
</reference>
<dbReference type="AlphaFoldDB" id="A0A702CIT5"/>
<proteinExistence type="predicted"/>
<gene>
    <name evidence="1" type="ORF">G0D36_24500</name>
    <name evidence="2" type="ORF">G5U34_002006</name>
    <name evidence="3" type="ORF">G5U41_002692</name>
</gene>
<dbReference type="EMBL" id="DAAWMW010000004">
    <property type="protein sequence ID" value="HAF8545233.1"/>
    <property type="molecule type" value="Genomic_DNA"/>
</dbReference>
<organism evidence="1">
    <name type="scientific">Salmonella enterica</name>
    <name type="common">Salmonella choleraesuis</name>
    <dbReference type="NCBI Taxonomy" id="28901"/>
    <lineage>
        <taxon>Bacteria</taxon>
        <taxon>Pseudomonadati</taxon>
        <taxon>Pseudomonadota</taxon>
        <taxon>Gammaproteobacteria</taxon>
        <taxon>Enterobacterales</taxon>
        <taxon>Enterobacteriaceae</taxon>
        <taxon>Salmonella</taxon>
    </lineage>
</organism>